<evidence type="ECO:0000313" key="8">
    <source>
        <dbReference type="Proteomes" id="UP000634667"/>
    </source>
</evidence>
<feature type="transmembrane region" description="Helical" evidence="5">
    <location>
        <begin position="108"/>
        <end position="128"/>
    </location>
</feature>
<dbReference type="SUPFAM" id="SSF144091">
    <property type="entry name" value="Rhomboid-like"/>
    <property type="match status" value="1"/>
</dbReference>
<organism evidence="7 8">
    <name type="scientific">Alishewanella tabrizica</name>
    <dbReference type="NCBI Taxonomy" id="671278"/>
    <lineage>
        <taxon>Bacteria</taxon>
        <taxon>Pseudomonadati</taxon>
        <taxon>Pseudomonadota</taxon>
        <taxon>Gammaproteobacteria</taxon>
        <taxon>Alteromonadales</taxon>
        <taxon>Alteromonadaceae</taxon>
        <taxon>Alishewanella</taxon>
    </lineage>
</organism>
<comment type="subcellular location">
    <subcellularLocation>
        <location evidence="1">Membrane</location>
        <topology evidence="1">Multi-pass membrane protein</topology>
    </subcellularLocation>
</comment>
<name>A0ABQ2WK16_9ALTE</name>
<evidence type="ECO:0000259" key="6">
    <source>
        <dbReference type="Pfam" id="PF01694"/>
    </source>
</evidence>
<dbReference type="InterPro" id="IPR023826">
    <property type="entry name" value="Rhom-like_SP_proteobac"/>
</dbReference>
<keyword evidence="3 5" id="KW-1133">Transmembrane helix</keyword>
<dbReference type="Proteomes" id="UP000634667">
    <property type="component" value="Unassembled WGS sequence"/>
</dbReference>
<dbReference type="InterPro" id="IPR035952">
    <property type="entry name" value="Rhomboid-like_sf"/>
</dbReference>
<reference evidence="8" key="1">
    <citation type="journal article" date="2019" name="Int. J. Syst. Evol. Microbiol.">
        <title>The Global Catalogue of Microorganisms (GCM) 10K type strain sequencing project: providing services to taxonomists for standard genome sequencing and annotation.</title>
        <authorList>
            <consortium name="The Broad Institute Genomics Platform"/>
            <consortium name="The Broad Institute Genome Sequencing Center for Infectious Disease"/>
            <person name="Wu L."/>
            <person name="Ma J."/>
        </authorList>
    </citation>
    <scope>NUCLEOTIDE SEQUENCE [LARGE SCALE GENOMIC DNA]</scope>
    <source>
        <strain evidence="8">KCTC 23723</strain>
    </source>
</reference>
<dbReference type="EMBL" id="BMYR01000005">
    <property type="protein sequence ID" value="GGW59454.1"/>
    <property type="molecule type" value="Genomic_DNA"/>
</dbReference>
<dbReference type="PANTHER" id="PTHR43731:SF16">
    <property type="entry name" value="RHOMBOSORTASE"/>
    <property type="match status" value="1"/>
</dbReference>
<feature type="domain" description="Peptidase S54 rhomboid" evidence="6">
    <location>
        <begin position="43"/>
        <end position="187"/>
    </location>
</feature>
<feature type="transmembrane region" description="Helical" evidence="5">
    <location>
        <begin position="172"/>
        <end position="189"/>
    </location>
</feature>
<feature type="transmembrane region" description="Helical" evidence="5">
    <location>
        <begin position="9"/>
        <end position="29"/>
    </location>
</feature>
<feature type="transmembrane region" description="Helical" evidence="5">
    <location>
        <begin position="58"/>
        <end position="76"/>
    </location>
</feature>
<proteinExistence type="predicted"/>
<protein>
    <recommendedName>
        <fullName evidence="6">Peptidase S54 rhomboid domain-containing protein</fullName>
    </recommendedName>
</protein>
<sequence>MLSVSIKPYLPYLCLAGLAGLLYLSPAFIQTTLEYDRTALAQGQIWRVISGHLIHSNFYHLLMNLIGLILIMLIYAPLSQRLALGWQWVLLSLSTSASLWLFSDDISVYVGMSGVLHGILCFGAILDLRQGFRTGYLILAGVAVKLIVEQVNGPDSALAAQIAANVAIDAHLYGALGGMILAMVCFYQTPRPLNVHRQTDKPHNS</sequence>
<keyword evidence="4 5" id="KW-0472">Membrane</keyword>
<evidence type="ECO:0000256" key="5">
    <source>
        <dbReference type="SAM" id="Phobius"/>
    </source>
</evidence>
<dbReference type="PANTHER" id="PTHR43731">
    <property type="entry name" value="RHOMBOID PROTEASE"/>
    <property type="match status" value="1"/>
</dbReference>
<feature type="transmembrane region" description="Helical" evidence="5">
    <location>
        <begin position="135"/>
        <end position="152"/>
    </location>
</feature>
<keyword evidence="2 5" id="KW-0812">Transmembrane</keyword>
<dbReference type="Pfam" id="PF01694">
    <property type="entry name" value="Rhomboid"/>
    <property type="match status" value="1"/>
</dbReference>
<evidence type="ECO:0000313" key="7">
    <source>
        <dbReference type="EMBL" id="GGW59454.1"/>
    </source>
</evidence>
<keyword evidence="8" id="KW-1185">Reference proteome</keyword>
<evidence type="ECO:0000256" key="2">
    <source>
        <dbReference type="ARBA" id="ARBA00022692"/>
    </source>
</evidence>
<accession>A0ABQ2WK16</accession>
<comment type="caution">
    <text evidence="7">The sequence shown here is derived from an EMBL/GenBank/DDBJ whole genome shotgun (WGS) entry which is preliminary data.</text>
</comment>
<dbReference type="InterPro" id="IPR050925">
    <property type="entry name" value="Rhomboid_protease_S54"/>
</dbReference>
<dbReference type="RefSeq" id="WP_189482000.1">
    <property type="nucleotide sequence ID" value="NZ_BMYR01000005.1"/>
</dbReference>
<dbReference type="NCBIfam" id="TIGR03902">
    <property type="entry name" value="rhom_GG_sort"/>
    <property type="match status" value="1"/>
</dbReference>
<evidence type="ECO:0000256" key="3">
    <source>
        <dbReference type="ARBA" id="ARBA00022989"/>
    </source>
</evidence>
<dbReference type="InterPro" id="IPR022764">
    <property type="entry name" value="Peptidase_S54_rhomboid_dom"/>
</dbReference>
<evidence type="ECO:0000256" key="4">
    <source>
        <dbReference type="ARBA" id="ARBA00023136"/>
    </source>
</evidence>
<gene>
    <name evidence="7" type="ORF">GCM10008111_14430</name>
</gene>
<dbReference type="Gene3D" id="1.20.1540.10">
    <property type="entry name" value="Rhomboid-like"/>
    <property type="match status" value="1"/>
</dbReference>
<evidence type="ECO:0000256" key="1">
    <source>
        <dbReference type="ARBA" id="ARBA00004141"/>
    </source>
</evidence>